<evidence type="ECO:0000256" key="1">
    <source>
        <dbReference type="ARBA" id="ARBA00005771"/>
    </source>
</evidence>
<keyword evidence="2 3" id="KW-0808">Transferase</keyword>
<sequence>MAQQEYKLLGEQLFTYKGQVFPVADTYELTTEYIDSLEHFEIKDSDVVLVTFPKSGTVWTQRIITLLFEDDFPEEANQTTFVRMPWLEILEKGKTYTERPSPRLFCSHLHQELMPKGLQKKRAKVIYVTRNPKDILVSYFHFSKFMKNLDSPEHYDEMLDKFFCGWMLGGCWFDHVRGWYNNQDKYNIMFLSYEEMIKDLRSVVERLAEFVGKSLSDAAIDSIVEKVTFNNMKKDDKANYEFLPEIVNDKKKGKFLRKGEENKKCLEALLLKLIHEKHEYRFVLVSGGGGGGAEKRGGVFKEVFRTSRQKVSPLAPLPVSMYLKYIKHSFIYFIALLAGGLEVNALGQ</sequence>
<dbReference type="Gene3D" id="3.40.50.300">
    <property type="entry name" value="P-loop containing nucleotide triphosphate hydrolases"/>
    <property type="match status" value="1"/>
</dbReference>
<dbReference type="PANTHER" id="PTHR11783">
    <property type="entry name" value="SULFOTRANSFERASE SULT"/>
    <property type="match status" value="1"/>
</dbReference>
<dbReference type="Ensembl" id="ENSOMYT00000013581.2">
    <property type="protein sequence ID" value="ENSOMYP00000012273.2"/>
    <property type="gene ID" value="ENSOMYG00000006157.2"/>
</dbReference>
<keyword evidence="6" id="KW-1185">Reference proteome</keyword>
<gene>
    <name evidence="5" type="primary">LOC118936325</name>
</gene>
<evidence type="ECO:0000256" key="3">
    <source>
        <dbReference type="RuleBase" id="RU361155"/>
    </source>
</evidence>
<proteinExistence type="inferred from homology"/>
<reference evidence="5" key="3">
    <citation type="submission" date="2025-09" db="UniProtKB">
        <authorList>
            <consortium name="Ensembl"/>
        </authorList>
    </citation>
    <scope>IDENTIFICATION</scope>
</reference>
<organism evidence="5 6">
    <name type="scientific">Oncorhynchus mykiss</name>
    <name type="common">Rainbow trout</name>
    <name type="synonym">Salmo gairdneri</name>
    <dbReference type="NCBI Taxonomy" id="8022"/>
    <lineage>
        <taxon>Eukaryota</taxon>
        <taxon>Metazoa</taxon>
        <taxon>Chordata</taxon>
        <taxon>Craniata</taxon>
        <taxon>Vertebrata</taxon>
        <taxon>Euteleostomi</taxon>
        <taxon>Actinopterygii</taxon>
        <taxon>Neopterygii</taxon>
        <taxon>Teleostei</taxon>
        <taxon>Protacanthopterygii</taxon>
        <taxon>Salmoniformes</taxon>
        <taxon>Salmonidae</taxon>
        <taxon>Salmoninae</taxon>
        <taxon>Oncorhynchus</taxon>
    </lineage>
</organism>
<evidence type="ECO:0000313" key="5">
    <source>
        <dbReference type="Ensembl" id="ENSOMYP00000012273.2"/>
    </source>
</evidence>
<protein>
    <recommendedName>
        <fullName evidence="3">Sulfotransferase</fullName>
        <ecNumber evidence="3">2.8.2.-</ecNumber>
    </recommendedName>
</protein>
<dbReference type="AlphaFoldDB" id="A0A8C7NST6"/>
<evidence type="ECO:0000313" key="6">
    <source>
        <dbReference type="Proteomes" id="UP000694395"/>
    </source>
</evidence>
<comment type="similarity">
    <text evidence="1 3">Belongs to the sulfotransferase 1 family.</text>
</comment>
<dbReference type="EC" id="2.8.2.-" evidence="3"/>
<dbReference type="InterPro" id="IPR027417">
    <property type="entry name" value="P-loop_NTPase"/>
</dbReference>
<dbReference type="InterPro" id="IPR000863">
    <property type="entry name" value="Sulfotransferase_dom"/>
</dbReference>
<dbReference type="GO" id="GO:0008146">
    <property type="term" value="F:sulfotransferase activity"/>
    <property type="evidence" value="ECO:0007669"/>
    <property type="project" value="InterPro"/>
</dbReference>
<evidence type="ECO:0000256" key="2">
    <source>
        <dbReference type="ARBA" id="ARBA00022679"/>
    </source>
</evidence>
<name>A0A8C7NST6_ONCMY</name>
<dbReference type="Pfam" id="PF00685">
    <property type="entry name" value="Sulfotransfer_1"/>
    <property type="match status" value="1"/>
</dbReference>
<dbReference type="GeneTree" id="ENSGT00940000156772"/>
<evidence type="ECO:0000259" key="4">
    <source>
        <dbReference type="Pfam" id="PF00685"/>
    </source>
</evidence>
<feature type="domain" description="Sulfotransferase" evidence="4">
    <location>
        <begin position="44"/>
        <end position="264"/>
    </location>
</feature>
<dbReference type="Proteomes" id="UP000694395">
    <property type="component" value="Chromosome 13"/>
</dbReference>
<dbReference type="SUPFAM" id="SSF52540">
    <property type="entry name" value="P-loop containing nucleoside triphosphate hydrolases"/>
    <property type="match status" value="1"/>
</dbReference>
<accession>A0A8C7NST6</accession>
<reference evidence="5" key="1">
    <citation type="submission" date="2020-07" db="EMBL/GenBank/DDBJ databases">
        <title>A long reads based de novo assembly of the rainbow trout Arlee double haploid line genome.</title>
        <authorList>
            <person name="Gao G."/>
            <person name="Palti Y."/>
        </authorList>
    </citation>
    <scope>NUCLEOTIDE SEQUENCE [LARGE SCALE GENOMIC DNA]</scope>
</reference>
<reference evidence="5" key="2">
    <citation type="submission" date="2025-08" db="UniProtKB">
        <authorList>
            <consortium name="Ensembl"/>
        </authorList>
    </citation>
    <scope>IDENTIFICATION</scope>
</reference>